<accession>A0A6A7K9V2</accession>
<reference evidence="7 8" key="1">
    <citation type="submission" date="2019-10" db="EMBL/GenBank/DDBJ databases">
        <title>Alkalibaculum tamaniensis sp.nov., a new alkaliphilic acetogen, isolated on methoxylated aromatics from a mud volcano.</title>
        <authorList>
            <person name="Khomyakova M.A."/>
            <person name="Merkel A.Y."/>
            <person name="Bonch-Osmolovskaya E.A."/>
            <person name="Slobodkin A.I."/>
        </authorList>
    </citation>
    <scope>NUCLEOTIDE SEQUENCE [LARGE SCALE GENOMIC DNA]</scope>
    <source>
        <strain evidence="7 8">M08DMB</strain>
    </source>
</reference>
<dbReference type="Pfam" id="PF00111">
    <property type="entry name" value="Fer2"/>
    <property type="match status" value="1"/>
</dbReference>
<sequence>MQIKCTINNRIFVEDIQVDMLLIDFLRHLGFLSVKRGCDTANCGLCTVWIDNKTVLSCSILAVSVNEKHVTTLEGIQDEAIEFGKFIASEGAEQCGYCSPGFIMNVLAMKRELVNPTEDSIKHYLSGNLCRCTGYMGQLRAIKKFLNATRGGCLSESS</sequence>
<protein>
    <submittedName>
        <fullName evidence="7">2Fe-2S iron-sulfur cluster binding domain-containing protein</fullName>
    </submittedName>
</protein>
<dbReference type="GO" id="GO:0051537">
    <property type="term" value="F:2 iron, 2 sulfur cluster binding"/>
    <property type="evidence" value="ECO:0007669"/>
    <property type="project" value="UniProtKB-KW"/>
</dbReference>
<dbReference type="InterPro" id="IPR006058">
    <property type="entry name" value="2Fe2S_fd_BS"/>
</dbReference>
<dbReference type="InterPro" id="IPR036010">
    <property type="entry name" value="2Fe-2S_ferredoxin-like_sf"/>
</dbReference>
<evidence type="ECO:0000256" key="1">
    <source>
        <dbReference type="ARBA" id="ARBA00022714"/>
    </source>
</evidence>
<dbReference type="Gene3D" id="1.10.150.120">
    <property type="entry name" value="[2Fe-2S]-binding domain"/>
    <property type="match status" value="1"/>
</dbReference>
<gene>
    <name evidence="7" type="ORF">GC105_09835</name>
</gene>
<dbReference type="InterPro" id="IPR002888">
    <property type="entry name" value="2Fe-2S-bd"/>
</dbReference>
<organism evidence="7 8">
    <name type="scientific">Alkalibaculum sporogenes</name>
    <dbReference type="NCBI Taxonomy" id="2655001"/>
    <lineage>
        <taxon>Bacteria</taxon>
        <taxon>Bacillati</taxon>
        <taxon>Bacillota</taxon>
        <taxon>Clostridia</taxon>
        <taxon>Eubacteriales</taxon>
        <taxon>Eubacteriaceae</taxon>
        <taxon>Alkalibaculum</taxon>
    </lineage>
</organism>
<evidence type="ECO:0000313" key="7">
    <source>
        <dbReference type="EMBL" id="MPW26091.1"/>
    </source>
</evidence>
<evidence type="ECO:0000256" key="2">
    <source>
        <dbReference type="ARBA" id="ARBA00022723"/>
    </source>
</evidence>
<keyword evidence="8" id="KW-1185">Reference proteome</keyword>
<dbReference type="InterPro" id="IPR001041">
    <property type="entry name" value="2Fe-2S_ferredoxin-type"/>
</dbReference>
<dbReference type="EMBL" id="WHNX01000013">
    <property type="protein sequence ID" value="MPW26091.1"/>
    <property type="molecule type" value="Genomic_DNA"/>
</dbReference>
<dbReference type="InterPro" id="IPR036884">
    <property type="entry name" value="2Fe-2S-bd_dom_sf"/>
</dbReference>
<keyword evidence="4" id="KW-0408">Iron</keyword>
<dbReference type="Pfam" id="PF01799">
    <property type="entry name" value="Fer2_2"/>
    <property type="match status" value="1"/>
</dbReference>
<dbReference type="GO" id="GO:0046872">
    <property type="term" value="F:metal ion binding"/>
    <property type="evidence" value="ECO:0007669"/>
    <property type="project" value="UniProtKB-KW"/>
</dbReference>
<dbReference type="SUPFAM" id="SSF47741">
    <property type="entry name" value="CO dehydrogenase ISP C-domain like"/>
    <property type="match status" value="1"/>
</dbReference>
<dbReference type="GO" id="GO:0016491">
    <property type="term" value="F:oxidoreductase activity"/>
    <property type="evidence" value="ECO:0007669"/>
    <property type="project" value="UniProtKB-KW"/>
</dbReference>
<keyword evidence="3" id="KW-0560">Oxidoreductase</keyword>
<keyword evidence="2" id="KW-0479">Metal-binding</keyword>
<dbReference type="SUPFAM" id="SSF54292">
    <property type="entry name" value="2Fe-2S ferredoxin-like"/>
    <property type="match status" value="1"/>
</dbReference>
<dbReference type="RefSeq" id="WP_152804246.1">
    <property type="nucleotide sequence ID" value="NZ_WHNX01000013.1"/>
</dbReference>
<dbReference type="PROSITE" id="PS00197">
    <property type="entry name" value="2FE2S_FER_1"/>
    <property type="match status" value="1"/>
</dbReference>
<dbReference type="PANTHER" id="PTHR44379">
    <property type="entry name" value="OXIDOREDUCTASE WITH IRON-SULFUR SUBUNIT"/>
    <property type="match status" value="1"/>
</dbReference>
<dbReference type="Proteomes" id="UP000440004">
    <property type="component" value="Unassembled WGS sequence"/>
</dbReference>
<dbReference type="PROSITE" id="PS51085">
    <property type="entry name" value="2FE2S_FER_2"/>
    <property type="match status" value="1"/>
</dbReference>
<dbReference type="InterPro" id="IPR051452">
    <property type="entry name" value="Diverse_Oxidoreductases"/>
</dbReference>
<feature type="domain" description="2Fe-2S ferredoxin-type" evidence="6">
    <location>
        <begin position="1"/>
        <end position="76"/>
    </location>
</feature>
<evidence type="ECO:0000256" key="3">
    <source>
        <dbReference type="ARBA" id="ARBA00023002"/>
    </source>
</evidence>
<dbReference type="Gene3D" id="3.10.20.30">
    <property type="match status" value="1"/>
</dbReference>
<evidence type="ECO:0000259" key="6">
    <source>
        <dbReference type="PROSITE" id="PS51085"/>
    </source>
</evidence>
<evidence type="ECO:0000256" key="5">
    <source>
        <dbReference type="ARBA" id="ARBA00023014"/>
    </source>
</evidence>
<evidence type="ECO:0000313" key="8">
    <source>
        <dbReference type="Proteomes" id="UP000440004"/>
    </source>
</evidence>
<comment type="caution">
    <text evidence="7">The sequence shown here is derived from an EMBL/GenBank/DDBJ whole genome shotgun (WGS) entry which is preliminary data.</text>
</comment>
<dbReference type="InterPro" id="IPR012675">
    <property type="entry name" value="Beta-grasp_dom_sf"/>
</dbReference>
<evidence type="ECO:0000256" key="4">
    <source>
        <dbReference type="ARBA" id="ARBA00023004"/>
    </source>
</evidence>
<dbReference type="AlphaFoldDB" id="A0A6A7K9V2"/>
<name>A0A6A7K9V2_9FIRM</name>
<keyword evidence="1" id="KW-0001">2Fe-2S</keyword>
<keyword evidence="5" id="KW-0411">Iron-sulfur</keyword>
<dbReference type="PANTHER" id="PTHR44379:SF5">
    <property type="entry name" value="OXIDOREDUCTASE WITH IRON-SULFUR SUBUNIT"/>
    <property type="match status" value="1"/>
</dbReference>
<proteinExistence type="predicted"/>